<reference evidence="1" key="1">
    <citation type="submission" date="2021-01" db="EMBL/GenBank/DDBJ databases">
        <authorList>
            <consortium name="Genoscope - CEA"/>
            <person name="William W."/>
        </authorList>
    </citation>
    <scope>NUCLEOTIDE SEQUENCE</scope>
</reference>
<sequence>MNKNKLVKDPAPKFECVDEIDEADKQPKDYSIKVGTLYQFSDGTWYSKSTDPTSELTNLVNLNDITRVKYVPKKLTRVSQGIGEDIRCMLQEIQQFYQGGCFQDIKYFDYIFLLDAQLRNGLLLKFLTFLQQVEMDSELQQWSKIVNIWWIYFTRNDKFFICIRFRKPGIAPTPRAGHKMILTTLGGIVFGGIMNEKYSIEVYILDIVNENLLIKVVSGDIPIGRENFSMISHHGVAYVFGGYVTGVVQR</sequence>
<evidence type="ECO:0000313" key="1">
    <source>
        <dbReference type="EMBL" id="CAD8068054.1"/>
    </source>
</evidence>
<name>A0A8S1LZN4_PARPR</name>
<gene>
    <name evidence="1" type="ORF">PPRIM_AZ9-3.1.T0410300</name>
</gene>
<keyword evidence="2" id="KW-1185">Reference proteome</keyword>
<accession>A0A8S1LZN4</accession>
<dbReference type="Proteomes" id="UP000688137">
    <property type="component" value="Unassembled WGS sequence"/>
</dbReference>
<proteinExistence type="predicted"/>
<evidence type="ECO:0000313" key="2">
    <source>
        <dbReference type="Proteomes" id="UP000688137"/>
    </source>
</evidence>
<dbReference type="AlphaFoldDB" id="A0A8S1LZN4"/>
<protein>
    <submittedName>
        <fullName evidence="1">Uncharacterized protein</fullName>
    </submittedName>
</protein>
<organism evidence="1 2">
    <name type="scientific">Paramecium primaurelia</name>
    <dbReference type="NCBI Taxonomy" id="5886"/>
    <lineage>
        <taxon>Eukaryota</taxon>
        <taxon>Sar</taxon>
        <taxon>Alveolata</taxon>
        <taxon>Ciliophora</taxon>
        <taxon>Intramacronucleata</taxon>
        <taxon>Oligohymenophorea</taxon>
        <taxon>Peniculida</taxon>
        <taxon>Parameciidae</taxon>
        <taxon>Paramecium</taxon>
    </lineage>
</organism>
<dbReference type="EMBL" id="CAJJDM010000040">
    <property type="protein sequence ID" value="CAD8068054.1"/>
    <property type="molecule type" value="Genomic_DNA"/>
</dbReference>
<comment type="caution">
    <text evidence="1">The sequence shown here is derived from an EMBL/GenBank/DDBJ whole genome shotgun (WGS) entry which is preliminary data.</text>
</comment>